<evidence type="ECO:0000259" key="3">
    <source>
        <dbReference type="Pfam" id="PF13439"/>
    </source>
</evidence>
<evidence type="ECO:0000259" key="2">
    <source>
        <dbReference type="Pfam" id="PF00534"/>
    </source>
</evidence>
<evidence type="ECO:0000256" key="1">
    <source>
        <dbReference type="ARBA" id="ARBA00022679"/>
    </source>
</evidence>
<dbReference type="InterPro" id="IPR001296">
    <property type="entry name" value="Glyco_trans_1"/>
</dbReference>
<organism evidence="4 5">
    <name type="scientific">Candidatus Edwardsbacteria bacterium GWF2_54_11</name>
    <dbReference type="NCBI Taxonomy" id="1817851"/>
    <lineage>
        <taxon>Bacteria</taxon>
        <taxon>Candidatus Edwardsiibacteriota</taxon>
    </lineage>
</organism>
<evidence type="ECO:0008006" key="6">
    <source>
        <dbReference type="Google" id="ProtNLM"/>
    </source>
</evidence>
<proteinExistence type="predicted"/>
<dbReference type="AlphaFoldDB" id="A0A1F5RH78"/>
<dbReference type="GO" id="GO:0016757">
    <property type="term" value="F:glycosyltransferase activity"/>
    <property type="evidence" value="ECO:0007669"/>
    <property type="project" value="InterPro"/>
</dbReference>
<dbReference type="InterPro" id="IPR028098">
    <property type="entry name" value="Glyco_trans_4-like_N"/>
</dbReference>
<dbReference type="GO" id="GO:0009103">
    <property type="term" value="P:lipopolysaccharide biosynthetic process"/>
    <property type="evidence" value="ECO:0007669"/>
    <property type="project" value="TreeGrafter"/>
</dbReference>
<dbReference type="PANTHER" id="PTHR46401">
    <property type="entry name" value="GLYCOSYLTRANSFERASE WBBK-RELATED"/>
    <property type="match status" value="1"/>
</dbReference>
<gene>
    <name evidence="4" type="ORF">A2024_05300</name>
</gene>
<sequence>MKLAFESTLLLGNRSGVGNYMYHLAGELCRLPEIEEIHFIANRYKKSGDLPHFPATTKARYFKAWVPQSLSDRLAYQMWHRWYLGSFVKKSGADIIHFPSLIGAKYPRCQTVLTVHDLSFATFYPRTKQTDHYREYGLRSAKLADRVITDSQATKHDLINIWEIAESKINVIPLGCGPEYRQLDRSQCAAEMEKELGIGLPFILYVGNIEPRKNLTFLVEVFADALKRAPGLKLVIAGRQSLPYPGFHQALADSPARGSITVLNSPSTEVLVRLYNTAACFCYPSLMEGFGLPVLEAFNCGCPVIAANNSSLPEVAGEAAVLLDANDHEGWVAAIQRFATDSALAGDYRLKGQKRATLFSWEKCARQTIDVYKGLL</sequence>
<keyword evidence="1" id="KW-0808">Transferase</keyword>
<accession>A0A1F5RH78</accession>
<dbReference type="Pfam" id="PF13439">
    <property type="entry name" value="Glyco_transf_4"/>
    <property type="match status" value="1"/>
</dbReference>
<dbReference type="Gene3D" id="3.40.50.2000">
    <property type="entry name" value="Glycogen Phosphorylase B"/>
    <property type="match status" value="2"/>
</dbReference>
<comment type="caution">
    <text evidence="4">The sequence shown here is derived from an EMBL/GenBank/DDBJ whole genome shotgun (WGS) entry which is preliminary data.</text>
</comment>
<dbReference type="SUPFAM" id="SSF53756">
    <property type="entry name" value="UDP-Glycosyltransferase/glycogen phosphorylase"/>
    <property type="match status" value="1"/>
</dbReference>
<dbReference type="CDD" id="cd03809">
    <property type="entry name" value="GT4_MtfB-like"/>
    <property type="match status" value="1"/>
</dbReference>
<dbReference type="EMBL" id="MFFM01000019">
    <property type="protein sequence ID" value="OGF13401.1"/>
    <property type="molecule type" value="Genomic_DNA"/>
</dbReference>
<evidence type="ECO:0000313" key="4">
    <source>
        <dbReference type="EMBL" id="OGF13401.1"/>
    </source>
</evidence>
<reference evidence="4 5" key="1">
    <citation type="journal article" date="2016" name="Nat. Commun.">
        <title>Thousands of microbial genomes shed light on interconnected biogeochemical processes in an aquifer system.</title>
        <authorList>
            <person name="Anantharaman K."/>
            <person name="Brown C.T."/>
            <person name="Hug L.A."/>
            <person name="Sharon I."/>
            <person name="Castelle C.J."/>
            <person name="Probst A.J."/>
            <person name="Thomas B.C."/>
            <person name="Singh A."/>
            <person name="Wilkins M.J."/>
            <person name="Karaoz U."/>
            <person name="Brodie E.L."/>
            <person name="Williams K.H."/>
            <person name="Hubbard S.S."/>
            <person name="Banfield J.F."/>
        </authorList>
    </citation>
    <scope>NUCLEOTIDE SEQUENCE [LARGE SCALE GENOMIC DNA]</scope>
</reference>
<dbReference type="Pfam" id="PF00534">
    <property type="entry name" value="Glycos_transf_1"/>
    <property type="match status" value="1"/>
</dbReference>
<feature type="domain" description="Glycosyltransferase subfamily 4-like N-terminal" evidence="3">
    <location>
        <begin position="15"/>
        <end position="175"/>
    </location>
</feature>
<protein>
    <recommendedName>
        <fullName evidence="6">Glycosyl transferase family 1 domain-containing protein</fullName>
    </recommendedName>
</protein>
<dbReference type="PANTHER" id="PTHR46401:SF2">
    <property type="entry name" value="GLYCOSYLTRANSFERASE WBBK-RELATED"/>
    <property type="match status" value="1"/>
</dbReference>
<evidence type="ECO:0000313" key="5">
    <source>
        <dbReference type="Proteomes" id="UP000177230"/>
    </source>
</evidence>
<feature type="domain" description="Glycosyl transferase family 1" evidence="2">
    <location>
        <begin position="200"/>
        <end position="353"/>
    </location>
</feature>
<dbReference type="Proteomes" id="UP000177230">
    <property type="component" value="Unassembled WGS sequence"/>
</dbReference>
<name>A0A1F5RH78_9BACT</name>